<name>A0A0B2W402_TOXCA</name>
<proteinExistence type="predicted"/>
<comment type="caution">
    <text evidence="2">The sequence shown here is derived from an EMBL/GenBank/DDBJ whole genome shotgun (WGS) entry which is preliminary data.</text>
</comment>
<sequence>MRQQSEHRKSYKKGEPCEGQLLITDDILAAVDIFAHGYRTSSPNKSLDTNSIRIEERPGRFLKTDAIHRKSVGSLNMSTSVPESNRRLGQLQQSSLHVSPKDLYSSDDDQFMSNLGESYTLATDYGDYLDENFQSSSSTTSESPPNSRSSVDVSEHVHEGIYADGGVSFLKSVDPEVRRAFENMMQDPDVPSEGLRQEKIHLLAVSLLNADQLLAYNKYATERRKQARAHHARLSILSNAARKALGVIARAQPDHQYASILSEGI</sequence>
<feature type="region of interest" description="Disordered" evidence="1">
    <location>
        <begin position="131"/>
        <end position="153"/>
    </location>
</feature>
<dbReference type="AlphaFoldDB" id="A0A0B2W402"/>
<accession>A0A0B2W402</accession>
<dbReference type="OrthoDB" id="5821057at2759"/>
<feature type="compositionally biased region" description="Polar residues" evidence="1">
    <location>
        <begin position="73"/>
        <end position="83"/>
    </location>
</feature>
<evidence type="ECO:0000313" key="2">
    <source>
        <dbReference type="EMBL" id="KHN88698.1"/>
    </source>
</evidence>
<gene>
    <name evidence="2" type="ORF">Tcan_03344</name>
</gene>
<dbReference type="Proteomes" id="UP000031036">
    <property type="component" value="Unassembled WGS sequence"/>
</dbReference>
<evidence type="ECO:0000313" key="3">
    <source>
        <dbReference type="Proteomes" id="UP000031036"/>
    </source>
</evidence>
<reference evidence="2 3" key="1">
    <citation type="submission" date="2014-11" db="EMBL/GenBank/DDBJ databases">
        <title>Genetic blueprint of the zoonotic pathogen Toxocara canis.</title>
        <authorList>
            <person name="Zhu X.-Q."/>
            <person name="Korhonen P.K."/>
            <person name="Cai H."/>
            <person name="Young N.D."/>
            <person name="Nejsum P."/>
            <person name="von Samson-Himmelstjerna G."/>
            <person name="Boag P.R."/>
            <person name="Tan P."/>
            <person name="Li Q."/>
            <person name="Min J."/>
            <person name="Yang Y."/>
            <person name="Wang X."/>
            <person name="Fang X."/>
            <person name="Hall R.S."/>
            <person name="Hofmann A."/>
            <person name="Sternberg P.W."/>
            <person name="Jex A.R."/>
            <person name="Gasser R.B."/>
        </authorList>
    </citation>
    <scope>NUCLEOTIDE SEQUENCE [LARGE SCALE GENOMIC DNA]</scope>
    <source>
        <strain evidence="2">PN_DK_2014</strain>
    </source>
</reference>
<dbReference type="EMBL" id="JPKZ01000192">
    <property type="protein sequence ID" value="KHN88698.1"/>
    <property type="molecule type" value="Genomic_DNA"/>
</dbReference>
<organism evidence="2 3">
    <name type="scientific">Toxocara canis</name>
    <name type="common">Canine roundworm</name>
    <dbReference type="NCBI Taxonomy" id="6265"/>
    <lineage>
        <taxon>Eukaryota</taxon>
        <taxon>Metazoa</taxon>
        <taxon>Ecdysozoa</taxon>
        <taxon>Nematoda</taxon>
        <taxon>Chromadorea</taxon>
        <taxon>Rhabditida</taxon>
        <taxon>Spirurina</taxon>
        <taxon>Ascaridomorpha</taxon>
        <taxon>Ascaridoidea</taxon>
        <taxon>Toxocaridae</taxon>
        <taxon>Toxocara</taxon>
    </lineage>
</organism>
<protein>
    <submittedName>
        <fullName evidence="2">Uncharacterized protein</fullName>
    </submittedName>
</protein>
<feature type="region of interest" description="Disordered" evidence="1">
    <location>
        <begin position="73"/>
        <end position="102"/>
    </location>
</feature>
<evidence type="ECO:0000256" key="1">
    <source>
        <dbReference type="SAM" id="MobiDB-lite"/>
    </source>
</evidence>
<keyword evidence="3" id="KW-1185">Reference proteome</keyword>
<feature type="compositionally biased region" description="Low complexity" evidence="1">
    <location>
        <begin position="135"/>
        <end position="150"/>
    </location>
</feature>